<evidence type="ECO:0000313" key="3">
    <source>
        <dbReference type="Proteomes" id="UP000183015"/>
    </source>
</evidence>
<accession>A0A1H7UDH8</accession>
<sequence length="60" mass="6375">MTDDALIPASAVEEAVVRCTGCGRPLRDPASRARGHGPVCTELRLPEPPRGRQQEAIPGL</sequence>
<feature type="compositionally biased region" description="Basic and acidic residues" evidence="1">
    <location>
        <begin position="44"/>
        <end position="53"/>
    </location>
</feature>
<name>A0A1H7UDH8_STRJI</name>
<gene>
    <name evidence="2" type="ORF">SAMN05414137_115222</name>
</gene>
<keyword evidence="3" id="KW-1185">Reference proteome</keyword>
<dbReference type="InterPro" id="IPR046053">
    <property type="entry name" value="DUF6011"/>
</dbReference>
<dbReference type="EMBL" id="FOAZ01000015">
    <property type="protein sequence ID" value="SEL94869.1"/>
    <property type="molecule type" value="Genomic_DNA"/>
</dbReference>
<dbReference type="RefSeq" id="WP_042450416.1">
    <property type="nucleotide sequence ID" value="NZ_BBPN01000019.1"/>
</dbReference>
<organism evidence="2 3">
    <name type="scientific">Streptacidiphilus jiangxiensis</name>
    <dbReference type="NCBI Taxonomy" id="235985"/>
    <lineage>
        <taxon>Bacteria</taxon>
        <taxon>Bacillati</taxon>
        <taxon>Actinomycetota</taxon>
        <taxon>Actinomycetes</taxon>
        <taxon>Kitasatosporales</taxon>
        <taxon>Streptomycetaceae</taxon>
        <taxon>Streptacidiphilus</taxon>
    </lineage>
</organism>
<evidence type="ECO:0000313" key="2">
    <source>
        <dbReference type="EMBL" id="SEL94869.1"/>
    </source>
</evidence>
<evidence type="ECO:0000256" key="1">
    <source>
        <dbReference type="SAM" id="MobiDB-lite"/>
    </source>
</evidence>
<dbReference type="AlphaFoldDB" id="A0A1H7UDH8"/>
<dbReference type="OrthoDB" id="3855086at2"/>
<feature type="region of interest" description="Disordered" evidence="1">
    <location>
        <begin position="23"/>
        <end position="60"/>
    </location>
</feature>
<dbReference type="Pfam" id="PF19474">
    <property type="entry name" value="DUF6011"/>
    <property type="match status" value="1"/>
</dbReference>
<protein>
    <submittedName>
        <fullName evidence="2">Uncharacterized protein</fullName>
    </submittedName>
</protein>
<reference evidence="3" key="1">
    <citation type="submission" date="2016-10" db="EMBL/GenBank/DDBJ databases">
        <authorList>
            <person name="Varghese N."/>
        </authorList>
    </citation>
    <scope>NUCLEOTIDE SEQUENCE [LARGE SCALE GENOMIC DNA]</scope>
    <source>
        <strain evidence="3">DSM 45096 / BCRC 16803 / CGMCC 4.1857 / CIP 109030 / JCM 12277 / KCTC 19219 / NBRC 100920 / 33214</strain>
    </source>
</reference>
<proteinExistence type="predicted"/>
<dbReference type="Proteomes" id="UP000183015">
    <property type="component" value="Unassembled WGS sequence"/>
</dbReference>